<dbReference type="FunFam" id="1.10.357.140:FF:000016">
    <property type="entry name" value="1,4-dihydroxy-2-naphthoate octaprenyltransferase"/>
    <property type="match status" value="1"/>
</dbReference>
<dbReference type="EC" id="2.5.1.74" evidence="9 10"/>
<comment type="subcellular location">
    <subcellularLocation>
        <location evidence="9">Cell membrane</location>
        <topology evidence="9">Multi-pass membrane protein</topology>
    </subcellularLocation>
    <subcellularLocation>
        <location evidence="1">Membrane</location>
        <topology evidence="1">Multi-pass membrane protein</topology>
    </subcellularLocation>
</comment>
<dbReference type="NCBIfam" id="TIGR00751">
    <property type="entry name" value="menA"/>
    <property type="match status" value="1"/>
</dbReference>
<comment type="similarity">
    <text evidence="9">Belongs to the MenA family. Type 1 subfamily.</text>
</comment>
<comment type="function">
    <text evidence="9">Conversion of 1,4-dihydroxy-2-naphthoate (DHNA) to demethylmenaquinone (DMK).</text>
</comment>
<evidence type="ECO:0000256" key="7">
    <source>
        <dbReference type="ARBA" id="ARBA00022989"/>
    </source>
</evidence>
<dbReference type="RefSeq" id="WP_148727786.1">
    <property type="nucleotide sequence ID" value="NZ_CP197398.1"/>
</dbReference>
<evidence type="ECO:0000256" key="2">
    <source>
        <dbReference type="ARBA" id="ARBA00022428"/>
    </source>
</evidence>
<feature type="transmembrane region" description="Helical" evidence="9">
    <location>
        <begin position="43"/>
        <end position="63"/>
    </location>
</feature>
<keyword evidence="5 9" id="KW-0808">Transferase</keyword>
<dbReference type="GO" id="GO:0046428">
    <property type="term" value="F:1,4-dihydroxy-2-naphthoate polyprenyltransferase activity"/>
    <property type="evidence" value="ECO:0007669"/>
    <property type="project" value="UniProtKB-UniRule"/>
</dbReference>
<dbReference type="EMBL" id="VKLW01000042">
    <property type="protein sequence ID" value="TYK32037.1"/>
    <property type="molecule type" value="Genomic_DNA"/>
</dbReference>
<dbReference type="GO" id="GO:0009234">
    <property type="term" value="P:menaquinone biosynthetic process"/>
    <property type="evidence" value="ECO:0007669"/>
    <property type="project" value="UniProtKB-UniRule"/>
</dbReference>
<dbReference type="AlphaFoldDB" id="A0A5D3EJA1"/>
<dbReference type="Gene3D" id="1.10.357.140">
    <property type="entry name" value="UbiA prenyltransferase"/>
    <property type="match status" value="1"/>
</dbReference>
<evidence type="ECO:0000256" key="1">
    <source>
        <dbReference type="ARBA" id="ARBA00004141"/>
    </source>
</evidence>
<protein>
    <recommendedName>
        <fullName evidence="9 10">1,4-dihydroxy-2-naphthoate octaprenyltransferase</fullName>
        <shortName evidence="9">DHNA-octaprenyltransferase</shortName>
        <ecNumber evidence="9 10">2.5.1.74</ecNumber>
    </recommendedName>
</protein>
<keyword evidence="4" id="KW-0997">Cell inner membrane</keyword>
<feature type="transmembrane region" description="Helical" evidence="9">
    <location>
        <begin position="284"/>
        <end position="304"/>
    </location>
</feature>
<name>A0A5D3EJA1_9BACE</name>
<dbReference type="CDD" id="cd13962">
    <property type="entry name" value="PT_UbiA_UBIAD1"/>
    <property type="match status" value="1"/>
</dbReference>
<keyword evidence="7 9" id="KW-1133">Transmembrane helix</keyword>
<organism evidence="11 12">
    <name type="scientific">Bacteroides pyogenes</name>
    <dbReference type="NCBI Taxonomy" id="310300"/>
    <lineage>
        <taxon>Bacteria</taxon>
        <taxon>Pseudomonadati</taxon>
        <taxon>Bacteroidota</taxon>
        <taxon>Bacteroidia</taxon>
        <taxon>Bacteroidales</taxon>
        <taxon>Bacteroidaceae</taxon>
        <taxon>Bacteroides</taxon>
    </lineage>
</organism>
<keyword evidence="6 9" id="KW-0812">Transmembrane</keyword>
<dbReference type="PIRSF" id="PIRSF005355">
    <property type="entry name" value="UBIAD1"/>
    <property type="match status" value="1"/>
</dbReference>
<dbReference type="PANTHER" id="PTHR13929:SF0">
    <property type="entry name" value="UBIA PRENYLTRANSFERASE DOMAIN-CONTAINING PROTEIN 1"/>
    <property type="match status" value="1"/>
</dbReference>
<dbReference type="GO" id="GO:0042371">
    <property type="term" value="P:vitamin K biosynthetic process"/>
    <property type="evidence" value="ECO:0007669"/>
    <property type="project" value="TreeGrafter"/>
</dbReference>
<evidence type="ECO:0000256" key="5">
    <source>
        <dbReference type="ARBA" id="ARBA00022679"/>
    </source>
</evidence>
<dbReference type="Proteomes" id="UP000324383">
    <property type="component" value="Unassembled WGS sequence"/>
</dbReference>
<feature type="transmembrane region" description="Helical" evidence="9">
    <location>
        <begin position="178"/>
        <end position="196"/>
    </location>
</feature>
<evidence type="ECO:0000256" key="3">
    <source>
        <dbReference type="ARBA" id="ARBA00022475"/>
    </source>
</evidence>
<comment type="catalytic activity">
    <reaction evidence="9">
        <text>an all-trans-polyprenyl diphosphate + 1,4-dihydroxy-2-naphthoate + H(+) = a 2-demethylmenaquinol + CO2 + diphosphate</text>
        <dbReference type="Rhea" id="RHEA:26478"/>
        <dbReference type="Rhea" id="RHEA-COMP:9563"/>
        <dbReference type="Rhea" id="RHEA-COMP:9564"/>
        <dbReference type="ChEBI" id="CHEBI:11173"/>
        <dbReference type="ChEBI" id="CHEBI:15378"/>
        <dbReference type="ChEBI" id="CHEBI:16526"/>
        <dbReference type="ChEBI" id="CHEBI:33019"/>
        <dbReference type="ChEBI" id="CHEBI:55437"/>
        <dbReference type="ChEBI" id="CHEBI:58914"/>
        <dbReference type="EC" id="2.5.1.74"/>
    </reaction>
</comment>
<keyword evidence="8 9" id="KW-0472">Membrane</keyword>
<feature type="transmembrane region" description="Helical" evidence="9">
    <location>
        <begin position="147"/>
        <end position="166"/>
    </location>
</feature>
<evidence type="ECO:0000256" key="8">
    <source>
        <dbReference type="ARBA" id="ARBA00023136"/>
    </source>
</evidence>
<feature type="transmembrane region" description="Helical" evidence="9">
    <location>
        <begin position="20"/>
        <end position="37"/>
    </location>
</feature>
<dbReference type="InterPro" id="IPR026046">
    <property type="entry name" value="UBIAD1"/>
</dbReference>
<dbReference type="InterPro" id="IPR044878">
    <property type="entry name" value="UbiA_sf"/>
</dbReference>
<dbReference type="InterPro" id="IPR004657">
    <property type="entry name" value="MenA"/>
</dbReference>
<feature type="transmembrane region" description="Helical" evidence="9">
    <location>
        <begin position="217"/>
        <end position="238"/>
    </location>
</feature>
<dbReference type="NCBIfam" id="NF004751">
    <property type="entry name" value="PRK06080.1-3"/>
    <property type="match status" value="1"/>
</dbReference>
<evidence type="ECO:0000256" key="10">
    <source>
        <dbReference type="NCBIfam" id="TIGR00751"/>
    </source>
</evidence>
<reference evidence="11 12" key="1">
    <citation type="submission" date="2019-07" db="EMBL/GenBank/DDBJ databases">
        <title>Draft Genome Sequences of Bacteroides pyogenes Strains Isolated from the Uterus Holstein Dairy Cows with Metritis.</title>
        <authorList>
            <person name="Cunha F."/>
            <person name="Galvao K.N."/>
            <person name="Jeon S.J."/>
            <person name="Jeong K.C."/>
        </authorList>
    </citation>
    <scope>NUCLEOTIDE SEQUENCE [LARGE SCALE GENOMIC DNA]</scope>
    <source>
        <strain evidence="11 12">KG-31</strain>
    </source>
</reference>
<dbReference type="HAMAP" id="MF_01937">
    <property type="entry name" value="MenA_1"/>
    <property type="match status" value="1"/>
</dbReference>
<feature type="transmembrane region" description="Helical" evidence="9">
    <location>
        <begin position="122"/>
        <end position="140"/>
    </location>
</feature>
<dbReference type="PANTHER" id="PTHR13929">
    <property type="entry name" value="1,4-DIHYDROXY-2-NAPHTHOATE OCTAPRENYLTRANSFERASE"/>
    <property type="match status" value="1"/>
</dbReference>
<dbReference type="UniPathway" id="UPA00079">
    <property type="reaction ID" value="UER00168"/>
</dbReference>
<accession>A0A5D3EJA1</accession>
<evidence type="ECO:0000313" key="12">
    <source>
        <dbReference type="Proteomes" id="UP000324383"/>
    </source>
</evidence>
<keyword evidence="2 9" id="KW-0474">Menaquinone biosynthesis</keyword>
<evidence type="ECO:0000313" key="11">
    <source>
        <dbReference type="EMBL" id="TYK32037.1"/>
    </source>
</evidence>
<proteinExistence type="inferred from homology"/>
<evidence type="ECO:0000256" key="4">
    <source>
        <dbReference type="ARBA" id="ARBA00022519"/>
    </source>
</evidence>
<comment type="pathway">
    <text evidence="9">Quinol/quinone metabolism; menaquinone biosynthesis; menaquinol from 1,4-dihydroxy-2-naphthoate: step 1/2.</text>
</comment>
<feature type="transmembrane region" description="Helical" evidence="9">
    <location>
        <begin position="98"/>
        <end position="116"/>
    </location>
</feature>
<dbReference type="GO" id="GO:0005886">
    <property type="term" value="C:plasma membrane"/>
    <property type="evidence" value="ECO:0007669"/>
    <property type="project" value="UniProtKB-SubCell"/>
</dbReference>
<evidence type="ECO:0000256" key="9">
    <source>
        <dbReference type="HAMAP-Rule" id="MF_01937"/>
    </source>
</evidence>
<keyword evidence="3 9" id="KW-1003">Cell membrane</keyword>
<evidence type="ECO:0000256" key="6">
    <source>
        <dbReference type="ARBA" id="ARBA00022692"/>
    </source>
</evidence>
<dbReference type="Pfam" id="PF01040">
    <property type="entry name" value="UbiA"/>
    <property type="match status" value="1"/>
</dbReference>
<keyword evidence="12" id="KW-1185">Reference proteome</keyword>
<sequence>METVKPHSLQAWVLASRPTTLTGAITPVMVGTALAIMDGYFQWQPMLICFLFAGLMQIAANFINDLFDYRKGTDREDRLGPERACAQGWISPKAMRNGIIVTIALACLVGSMLLFYAGWELIIVGLLCILFAFLYTTGPYPLSYHGWGDLLVIVFFGFVSVGGTYYVQSLTWTPDVTVASLVCGLLIDTLLVVNNYRDREADAQSGKRTLIVRFGEAFGQYLYLALGFIAAFICLWFLFEGHVYAGLFPQFYVPLHFATWRKMVHIHSGKRLNLILGETSRNMMLLGSLLAIGFLFDAHSPYVIS</sequence>
<gene>
    <name evidence="9" type="primary">menA</name>
    <name evidence="11" type="ORF">FNJ60_13865</name>
</gene>
<dbReference type="InterPro" id="IPR000537">
    <property type="entry name" value="UbiA_prenyltransferase"/>
</dbReference>
<comment type="caution">
    <text evidence="11">The sequence shown here is derived from an EMBL/GenBank/DDBJ whole genome shotgun (WGS) entry which is preliminary data.</text>
</comment>